<dbReference type="EMBL" id="AP027081">
    <property type="protein sequence ID" value="BDU77222.1"/>
    <property type="molecule type" value="Genomic_DNA"/>
</dbReference>
<gene>
    <name evidence="2" type="ORF">METESE_21800</name>
</gene>
<dbReference type="AlphaFoldDB" id="A0AA48H049"/>
<evidence type="ECO:0000313" key="3">
    <source>
        <dbReference type="Proteomes" id="UP001228113"/>
    </source>
</evidence>
<proteinExistence type="predicted"/>
<keyword evidence="1" id="KW-0812">Transmembrane</keyword>
<keyword evidence="1" id="KW-0472">Membrane</keyword>
<dbReference type="KEGG" id="msea:METESE_21800"/>
<name>A0AA48H049_9BACT</name>
<evidence type="ECO:0000256" key="1">
    <source>
        <dbReference type="SAM" id="Phobius"/>
    </source>
</evidence>
<evidence type="ECO:0000313" key="2">
    <source>
        <dbReference type="EMBL" id="BDU77222.1"/>
    </source>
</evidence>
<organism evidence="2 3">
    <name type="scientific">Mesoterricola sediminis</name>
    <dbReference type="NCBI Taxonomy" id="2927980"/>
    <lineage>
        <taxon>Bacteria</taxon>
        <taxon>Pseudomonadati</taxon>
        <taxon>Acidobacteriota</taxon>
        <taxon>Holophagae</taxon>
        <taxon>Holophagales</taxon>
        <taxon>Holophagaceae</taxon>
        <taxon>Mesoterricola</taxon>
    </lineage>
</organism>
<sequence>MCACESSRRNRSLGFSLTELLIAVVFTSFLMAGMYKVFTANVSAFSTTLELSGMQRNARWALALLQNDVQQAGYLMPPRVVTELLANTQPAILIETSANAVTLTHSDGTTESIGNPDELQVVMDVPLTTQATVAADTAPGGTSLGCAFASGGALVKSGDIIFVKDSAMELFVASAAPDKDGLVSFTTGGDLQNDYGNNVVNPLISGQVMKAHKKGAEVGFIRPLQVVSYTIQALALDPSNSAATVPCLVRRTRTLGGSWGTAEVIMEGVTSFKLDWSLDGGQTWIRQVNNLATSQWAAIQTATASAFTTLASQSPLAASLPGGMSSATDPFWFNYASVLLKIDVETRTQLRRTEYAKTPNQAAYRTRRETLFVSPRNFALGAP</sequence>
<feature type="transmembrane region" description="Helical" evidence="1">
    <location>
        <begin position="12"/>
        <end position="35"/>
    </location>
</feature>
<dbReference type="Proteomes" id="UP001228113">
    <property type="component" value="Chromosome"/>
</dbReference>
<accession>A0AA48H049</accession>
<evidence type="ECO:0008006" key="4">
    <source>
        <dbReference type="Google" id="ProtNLM"/>
    </source>
</evidence>
<reference evidence="2" key="1">
    <citation type="journal article" date="2023" name="Int. J. Syst. Evol. Microbiol.">
        <title>Mesoterricola silvestris gen. nov., sp. nov., Mesoterricola sediminis sp. nov., Geothrix oryzae sp. nov., Geothrix edaphica sp. nov., Geothrix rubra sp. nov., and Geothrix limicola sp. nov., six novel members of Acidobacteriota isolated from soils.</title>
        <authorList>
            <person name="Itoh H."/>
            <person name="Sugisawa Y."/>
            <person name="Mise K."/>
            <person name="Xu Z."/>
            <person name="Kuniyasu M."/>
            <person name="Ushijima N."/>
            <person name="Kawano K."/>
            <person name="Kobayashi E."/>
            <person name="Shiratori Y."/>
            <person name="Masuda Y."/>
            <person name="Senoo K."/>
        </authorList>
    </citation>
    <scope>NUCLEOTIDE SEQUENCE</scope>
    <source>
        <strain evidence="2">W786</strain>
    </source>
</reference>
<protein>
    <recommendedName>
        <fullName evidence="4">Prepilin-type N-terminal cleavage/methylation domain-containing protein</fullName>
    </recommendedName>
</protein>
<keyword evidence="1" id="KW-1133">Transmembrane helix</keyword>
<keyword evidence="3" id="KW-1185">Reference proteome</keyword>
<dbReference type="RefSeq" id="WP_316410150.1">
    <property type="nucleotide sequence ID" value="NZ_AP027081.1"/>
</dbReference>